<dbReference type="GO" id="GO:0043709">
    <property type="term" value="P:cell adhesion involved in single-species biofilm formation"/>
    <property type="evidence" value="ECO:0007669"/>
    <property type="project" value="TreeGrafter"/>
</dbReference>
<reference evidence="2" key="1">
    <citation type="submission" date="2022-08" db="EMBL/GenBank/DDBJ databases">
        <title>Genomic analyses of the natural microbiome of Caenorhabditis elegans.</title>
        <authorList>
            <person name="Samuel B."/>
        </authorList>
    </citation>
    <scope>NUCLEOTIDE SEQUENCE</scope>
    <source>
        <strain evidence="2">BIGb0277</strain>
    </source>
</reference>
<gene>
    <name evidence="2" type="ORF">M2412_002133</name>
</gene>
<sequence>MMGCCRPPLPRRHIVAALTHHHQPVTEFITMSLNSHTTRLAAALGLLLASQASQAQDRLNVNVGGEFYNATCGFIVNGGADVDLGRVNINVFTGVGHIVRPWTSFDITSTGCSAGTTSVHMRWRGAVDPDAGRDFAVTGGATGVAVIIHSERPGVSSRVVPNGAAHTWAPGTASGDRYPHRASFIQTLPTITEGPASAAVTIDITYN</sequence>
<dbReference type="PANTHER" id="PTHR33420">
    <property type="entry name" value="FIMBRIAL SUBUNIT ELFA-RELATED"/>
    <property type="match status" value="1"/>
</dbReference>
<evidence type="ECO:0000313" key="2">
    <source>
        <dbReference type="EMBL" id="MCS4280140.1"/>
    </source>
</evidence>
<comment type="caution">
    <text evidence="2">The sequence shown here is derived from an EMBL/GenBank/DDBJ whole genome shotgun (WGS) entry which is preliminary data.</text>
</comment>
<dbReference type="InterPro" id="IPR008966">
    <property type="entry name" value="Adhesion_dom_sf"/>
</dbReference>
<proteinExistence type="predicted"/>
<dbReference type="PANTHER" id="PTHR33420:SF5">
    <property type="entry name" value="FIMBRIAL SUBUNIT"/>
    <property type="match status" value="1"/>
</dbReference>
<dbReference type="GO" id="GO:0009289">
    <property type="term" value="C:pilus"/>
    <property type="evidence" value="ECO:0007669"/>
    <property type="project" value="InterPro"/>
</dbReference>
<accession>A0AAW5PK56</accession>
<dbReference type="InterPro" id="IPR050263">
    <property type="entry name" value="Bact_Fimbrial_Adh_Pro"/>
</dbReference>
<dbReference type="InterPro" id="IPR000259">
    <property type="entry name" value="Adhesion_dom_fimbrial"/>
</dbReference>
<protein>
    <submittedName>
        <fullName evidence="2">Type 1 fimbria pilin</fullName>
    </submittedName>
</protein>
<dbReference type="SUPFAM" id="SSF49401">
    <property type="entry name" value="Bacterial adhesins"/>
    <property type="match status" value="1"/>
</dbReference>
<name>A0AAW5PK56_9GAMM</name>
<dbReference type="EMBL" id="JANUEK010000005">
    <property type="protein sequence ID" value="MCS4280140.1"/>
    <property type="molecule type" value="Genomic_DNA"/>
</dbReference>
<dbReference type="Pfam" id="PF00419">
    <property type="entry name" value="Fimbrial"/>
    <property type="match status" value="1"/>
</dbReference>
<feature type="domain" description="Fimbrial-type adhesion" evidence="1">
    <location>
        <begin position="69"/>
        <end position="206"/>
    </location>
</feature>
<dbReference type="Proteomes" id="UP001320691">
    <property type="component" value="Unassembled WGS sequence"/>
</dbReference>
<organism evidence="2 3">
    <name type="scientific">Stenotrophomonas rhizophila</name>
    <dbReference type="NCBI Taxonomy" id="216778"/>
    <lineage>
        <taxon>Bacteria</taxon>
        <taxon>Pseudomonadati</taxon>
        <taxon>Pseudomonadota</taxon>
        <taxon>Gammaproteobacteria</taxon>
        <taxon>Lysobacterales</taxon>
        <taxon>Lysobacteraceae</taxon>
        <taxon>Stenotrophomonas</taxon>
    </lineage>
</organism>
<evidence type="ECO:0000259" key="1">
    <source>
        <dbReference type="Pfam" id="PF00419"/>
    </source>
</evidence>
<dbReference type="InterPro" id="IPR036937">
    <property type="entry name" value="Adhesion_dom_fimbrial_sf"/>
</dbReference>
<evidence type="ECO:0000313" key="3">
    <source>
        <dbReference type="Proteomes" id="UP001320691"/>
    </source>
</evidence>
<dbReference type="Gene3D" id="2.60.40.1090">
    <property type="entry name" value="Fimbrial-type adhesion domain"/>
    <property type="match status" value="1"/>
</dbReference>
<dbReference type="AlphaFoldDB" id="A0AAW5PK56"/>